<dbReference type="Gene3D" id="3.40.50.1110">
    <property type="entry name" value="SGNH hydrolase"/>
    <property type="match status" value="1"/>
</dbReference>
<evidence type="ECO:0000313" key="2">
    <source>
        <dbReference type="EMBL" id="PZX51436.1"/>
    </source>
</evidence>
<comment type="caution">
    <text evidence="2">The sequence shown here is derived from an EMBL/GenBank/DDBJ whole genome shotgun (WGS) entry which is preliminary data.</text>
</comment>
<evidence type="ECO:0000313" key="3">
    <source>
        <dbReference type="Proteomes" id="UP000248882"/>
    </source>
</evidence>
<reference evidence="2 3" key="1">
    <citation type="submission" date="2018-06" db="EMBL/GenBank/DDBJ databases">
        <title>Genomic Encyclopedia of Archaeal and Bacterial Type Strains, Phase II (KMG-II): from individual species to whole genera.</title>
        <authorList>
            <person name="Goeker M."/>
        </authorList>
    </citation>
    <scope>NUCLEOTIDE SEQUENCE [LARGE SCALE GENOMIC DNA]</scope>
    <source>
        <strain evidence="2 3">DSM 19830</strain>
    </source>
</reference>
<dbReference type="EMBL" id="QKZT01000009">
    <property type="protein sequence ID" value="PZX51436.1"/>
    <property type="molecule type" value="Genomic_DNA"/>
</dbReference>
<accession>A0A2W7QW83</accession>
<keyword evidence="3" id="KW-1185">Reference proteome</keyword>
<dbReference type="SUPFAM" id="SSF52266">
    <property type="entry name" value="SGNH hydrolase"/>
    <property type="match status" value="1"/>
</dbReference>
<dbReference type="Pfam" id="PF13472">
    <property type="entry name" value="Lipase_GDSL_2"/>
    <property type="match status" value="1"/>
</dbReference>
<proteinExistence type="predicted"/>
<dbReference type="PANTHER" id="PTHR30383">
    <property type="entry name" value="THIOESTERASE 1/PROTEASE 1/LYSOPHOSPHOLIPASE L1"/>
    <property type="match status" value="1"/>
</dbReference>
<dbReference type="Proteomes" id="UP000248882">
    <property type="component" value="Unassembled WGS sequence"/>
</dbReference>
<dbReference type="AlphaFoldDB" id="A0A2W7QW83"/>
<gene>
    <name evidence="2" type="ORF">LV85_02380</name>
</gene>
<sequence>MFYTKILLMIRLVLVFLLLVVSRFSAFSQEDYKIPADVHRIVFLGNSITYAGQYISYVETYYRLKHPDSDLDWINVGLPSETVSGLSEENHAGGAFPRPDLHERLDRVFEQLKPDLVFVNYGMNDGIYLPLDEERFQKYKDGINWLAGKISEIDAEAIYLTPPIYDPKKGAAYANVLDNYSDWLLSRSYTEQWKVIDIHWPMRKYLEDQRVLDSAFYLAKDGVHPGEVGHWLMAKEILLGLGESEVRDFADIHEAIASFASGEEILDLISKQQAILRDAWLRATGHLRPGLAEGLPMEQARQESDSIELKIQQLLGSSVQ</sequence>
<organism evidence="2 3">
    <name type="scientific">Algoriphagus chordae</name>
    <dbReference type="NCBI Taxonomy" id="237019"/>
    <lineage>
        <taxon>Bacteria</taxon>
        <taxon>Pseudomonadati</taxon>
        <taxon>Bacteroidota</taxon>
        <taxon>Cytophagia</taxon>
        <taxon>Cytophagales</taxon>
        <taxon>Cyclobacteriaceae</taxon>
        <taxon>Algoriphagus</taxon>
    </lineage>
</organism>
<dbReference type="InterPro" id="IPR036514">
    <property type="entry name" value="SGNH_hydro_sf"/>
</dbReference>
<dbReference type="InterPro" id="IPR051532">
    <property type="entry name" value="Ester_Hydrolysis_Enzymes"/>
</dbReference>
<protein>
    <submittedName>
        <fullName evidence="2">Lysophospholipase L1-like esterase</fullName>
    </submittedName>
</protein>
<dbReference type="CDD" id="cd01834">
    <property type="entry name" value="SGNH_hydrolase_like_2"/>
    <property type="match status" value="1"/>
</dbReference>
<feature type="domain" description="SGNH hydrolase-type esterase" evidence="1">
    <location>
        <begin position="43"/>
        <end position="231"/>
    </location>
</feature>
<dbReference type="GO" id="GO:0004622">
    <property type="term" value="F:phosphatidylcholine lysophospholipase activity"/>
    <property type="evidence" value="ECO:0007669"/>
    <property type="project" value="TreeGrafter"/>
</dbReference>
<name>A0A2W7QW83_9BACT</name>
<evidence type="ECO:0000259" key="1">
    <source>
        <dbReference type="Pfam" id="PF13472"/>
    </source>
</evidence>
<dbReference type="InterPro" id="IPR013830">
    <property type="entry name" value="SGNH_hydro"/>
</dbReference>
<dbReference type="PANTHER" id="PTHR30383:SF5">
    <property type="entry name" value="SGNH HYDROLASE-TYPE ESTERASE DOMAIN-CONTAINING PROTEIN"/>
    <property type="match status" value="1"/>
</dbReference>